<accession>A0ABW5WLF6</accession>
<dbReference type="InterPro" id="IPR023210">
    <property type="entry name" value="NADP_OxRdtase_dom"/>
</dbReference>
<dbReference type="CDD" id="cd19094">
    <property type="entry name" value="AKR_Tas-like"/>
    <property type="match status" value="1"/>
</dbReference>
<dbReference type="SUPFAM" id="SSF51430">
    <property type="entry name" value="NAD(P)-linked oxidoreductase"/>
    <property type="match status" value="1"/>
</dbReference>
<sequence length="345" mass="38990">MKYTTLPNTNIKVSKLCLGTMTWGNQNTQEEGFEQMNYALDQGINFFDTAELYPVPATAEKYADTERIIGRWFKKTGNRDKIVLGSKIAGTGDYTAHIRTNGFSPEAIKDAVNQSLKRLQTDYIDLYQLHWPERQTNTFGVRDYAHDSNEQWQDNFNEILHTLDGVIKEGKIRQIGISNEKAWATMRYLEESKMNNLPRMITIQNAYSLLNRVFEGDMAEIAIRENIGLLAYSPMAFGVLSGKYIKGTAAENSRLKLFPRFARYSSKQSTEATKQYLKIAEANNMSLAQMALAFVTQQPFVTSNIIGATTMSQLKENINSIAIELDDNLINSIKSVHNTIPNPAP</sequence>
<dbReference type="PANTHER" id="PTHR43364:SF4">
    <property type="entry name" value="NAD(P)-LINKED OXIDOREDUCTASE SUPERFAMILY PROTEIN"/>
    <property type="match status" value="1"/>
</dbReference>
<feature type="domain" description="NADP-dependent oxidoreductase" evidence="2">
    <location>
        <begin position="15"/>
        <end position="336"/>
    </location>
</feature>
<keyword evidence="4" id="KW-1185">Reference proteome</keyword>
<name>A0ABW5WLF6_9FLAO</name>
<comment type="caution">
    <text evidence="3">The sequence shown here is derived from an EMBL/GenBank/DDBJ whole genome shotgun (WGS) entry which is preliminary data.</text>
</comment>
<evidence type="ECO:0000313" key="4">
    <source>
        <dbReference type="Proteomes" id="UP001597533"/>
    </source>
</evidence>
<dbReference type="InterPro" id="IPR050523">
    <property type="entry name" value="AKR_Detox_Biosynth"/>
</dbReference>
<gene>
    <name evidence="3" type="ORF">ACFS5M_03800</name>
</gene>
<evidence type="ECO:0000256" key="1">
    <source>
        <dbReference type="ARBA" id="ARBA00023002"/>
    </source>
</evidence>
<organism evidence="3 4">
    <name type="scientific">Lacinutrix iliipiscaria</name>
    <dbReference type="NCBI Taxonomy" id="1230532"/>
    <lineage>
        <taxon>Bacteria</taxon>
        <taxon>Pseudomonadati</taxon>
        <taxon>Bacteroidota</taxon>
        <taxon>Flavobacteriia</taxon>
        <taxon>Flavobacteriales</taxon>
        <taxon>Flavobacteriaceae</taxon>
        <taxon>Lacinutrix</taxon>
    </lineage>
</organism>
<proteinExistence type="predicted"/>
<evidence type="ECO:0000313" key="3">
    <source>
        <dbReference type="EMBL" id="MFD2822779.1"/>
    </source>
</evidence>
<dbReference type="EMBL" id="JBHUOV010000001">
    <property type="protein sequence ID" value="MFD2822779.1"/>
    <property type="molecule type" value="Genomic_DNA"/>
</dbReference>
<dbReference type="Gene3D" id="3.20.20.100">
    <property type="entry name" value="NADP-dependent oxidoreductase domain"/>
    <property type="match status" value="1"/>
</dbReference>
<dbReference type="Proteomes" id="UP001597533">
    <property type="component" value="Unassembled WGS sequence"/>
</dbReference>
<dbReference type="InterPro" id="IPR036812">
    <property type="entry name" value="NAD(P)_OxRdtase_dom_sf"/>
</dbReference>
<evidence type="ECO:0000259" key="2">
    <source>
        <dbReference type="Pfam" id="PF00248"/>
    </source>
</evidence>
<dbReference type="RefSeq" id="WP_183485978.1">
    <property type="nucleotide sequence ID" value="NZ_JBHUOV010000001.1"/>
</dbReference>
<keyword evidence="1" id="KW-0560">Oxidoreductase</keyword>
<protein>
    <submittedName>
        <fullName evidence="3">Aldo/keto reductase</fullName>
    </submittedName>
</protein>
<reference evidence="4" key="1">
    <citation type="journal article" date="2019" name="Int. J. Syst. Evol. Microbiol.">
        <title>The Global Catalogue of Microorganisms (GCM) 10K type strain sequencing project: providing services to taxonomists for standard genome sequencing and annotation.</title>
        <authorList>
            <consortium name="The Broad Institute Genomics Platform"/>
            <consortium name="The Broad Institute Genome Sequencing Center for Infectious Disease"/>
            <person name="Wu L."/>
            <person name="Ma J."/>
        </authorList>
    </citation>
    <scope>NUCLEOTIDE SEQUENCE [LARGE SCALE GENOMIC DNA]</scope>
    <source>
        <strain evidence="4">KCTC 32141</strain>
    </source>
</reference>
<dbReference type="Pfam" id="PF00248">
    <property type="entry name" value="Aldo_ket_red"/>
    <property type="match status" value="1"/>
</dbReference>
<dbReference type="PANTHER" id="PTHR43364">
    <property type="entry name" value="NADH-SPECIFIC METHYLGLYOXAL REDUCTASE-RELATED"/>
    <property type="match status" value="1"/>
</dbReference>